<protein>
    <submittedName>
        <fullName evidence="1">Phage-related protein</fullName>
    </submittedName>
</protein>
<name>A0A0H3LHD2_BORBR</name>
<evidence type="ECO:0000313" key="1">
    <source>
        <dbReference type="EMBL" id="CAE31026.1"/>
    </source>
</evidence>
<accession>A0A0H3LHD2</accession>
<gene>
    <name evidence="1" type="ordered locus">BB0526</name>
</gene>
<sequence length="153" mass="16869">MKPRAALQSKDEQRSSRTLYAWDLLIGVQDLTRQGVLRLRRPGTEAFLGDEKMAAPPVTTLRELEAVAYQFSNRRIDDLDALRKWLAVPVAPGPSLGGARPKANFTDTDGSLWIGKFPARDDDRDVGAWEYAVHQLAQAAGVADGLHYRGGQP</sequence>
<dbReference type="AlphaFoldDB" id="A0A0H3LHD2"/>
<dbReference type="Proteomes" id="UP000001027">
    <property type="component" value="Chromosome"/>
</dbReference>
<dbReference type="RefSeq" id="WP_010925866.1">
    <property type="nucleotide sequence ID" value="NC_002927.3"/>
</dbReference>
<dbReference type="EMBL" id="BX640438">
    <property type="protein sequence ID" value="CAE31026.1"/>
    <property type="molecule type" value="Genomic_DNA"/>
</dbReference>
<dbReference type="HOGENOM" id="CLU_1709714_0_0_4"/>
<dbReference type="KEGG" id="bbr:BB0526"/>
<organism evidence="1 2">
    <name type="scientific">Bordetella bronchiseptica (strain ATCC BAA-588 / NCTC 13252 / RB50)</name>
    <name type="common">Alcaligenes bronchisepticus</name>
    <dbReference type="NCBI Taxonomy" id="257310"/>
    <lineage>
        <taxon>Bacteria</taxon>
        <taxon>Pseudomonadati</taxon>
        <taxon>Pseudomonadota</taxon>
        <taxon>Betaproteobacteria</taxon>
        <taxon>Burkholderiales</taxon>
        <taxon>Alcaligenaceae</taxon>
        <taxon>Bordetella</taxon>
    </lineage>
</organism>
<evidence type="ECO:0000313" key="2">
    <source>
        <dbReference type="Proteomes" id="UP000001027"/>
    </source>
</evidence>
<reference evidence="1 2" key="1">
    <citation type="journal article" date="2003" name="Nat. Genet.">
        <title>Comparative analysis of the genome sequences of Bordetella pertussis, Bordetella parapertussis and Bordetella bronchiseptica.</title>
        <authorList>
            <person name="Parkhill J."/>
            <person name="Sebaihia M."/>
            <person name="Preston A."/>
            <person name="Murphy L.D."/>
            <person name="Thomson N.R."/>
            <person name="Harris D.E."/>
            <person name="Holden M.T.G."/>
            <person name="Churcher C.M."/>
            <person name="Bentley S.D."/>
            <person name="Mungall K.L."/>
            <person name="Cerdeno-Tarraga A.-M."/>
            <person name="Temple L."/>
            <person name="James K.D."/>
            <person name="Harris B."/>
            <person name="Quail M.A."/>
            <person name="Achtman M."/>
            <person name="Atkin R."/>
            <person name="Baker S."/>
            <person name="Basham D."/>
            <person name="Bason N."/>
            <person name="Cherevach I."/>
            <person name="Chillingworth T."/>
            <person name="Collins M."/>
            <person name="Cronin A."/>
            <person name="Davis P."/>
            <person name="Doggett J."/>
            <person name="Feltwell T."/>
            <person name="Goble A."/>
            <person name="Hamlin N."/>
            <person name="Hauser H."/>
            <person name="Holroyd S."/>
            <person name="Jagels K."/>
            <person name="Leather S."/>
            <person name="Moule S."/>
            <person name="Norberczak H."/>
            <person name="O'Neil S."/>
            <person name="Ormond D."/>
            <person name="Price C."/>
            <person name="Rabbinowitsch E."/>
            <person name="Rutter S."/>
            <person name="Sanders M."/>
            <person name="Saunders D."/>
            <person name="Seeger K."/>
            <person name="Sharp S."/>
            <person name="Simmonds M."/>
            <person name="Skelton J."/>
            <person name="Squares R."/>
            <person name="Squares S."/>
            <person name="Stevens K."/>
            <person name="Unwin L."/>
            <person name="Whitehead S."/>
            <person name="Barrell B.G."/>
            <person name="Maskell D.J."/>
        </authorList>
    </citation>
    <scope>NUCLEOTIDE SEQUENCE [LARGE SCALE GENOMIC DNA]</scope>
    <source>
        <strain evidence="1 2">ATCC BAA-588 / NCTC 13252 / RB50</strain>
    </source>
</reference>
<proteinExistence type="predicted"/>
<dbReference type="eggNOG" id="COG3550">
    <property type="taxonomic scope" value="Bacteria"/>
</dbReference>